<dbReference type="KEGG" id="pbor:BSF38_01245"/>
<organism evidence="3 4">
    <name type="scientific">Paludisphaera borealis</name>
    <dbReference type="NCBI Taxonomy" id="1387353"/>
    <lineage>
        <taxon>Bacteria</taxon>
        <taxon>Pseudomonadati</taxon>
        <taxon>Planctomycetota</taxon>
        <taxon>Planctomycetia</taxon>
        <taxon>Isosphaerales</taxon>
        <taxon>Isosphaeraceae</taxon>
        <taxon>Paludisphaera</taxon>
    </lineage>
</organism>
<feature type="signal peptide" evidence="1">
    <location>
        <begin position="1"/>
        <end position="23"/>
    </location>
</feature>
<dbReference type="Pfam" id="PF07589">
    <property type="entry name" value="PEP-CTERM"/>
    <property type="match status" value="1"/>
</dbReference>
<keyword evidence="1" id="KW-0732">Signal</keyword>
<evidence type="ECO:0000313" key="3">
    <source>
        <dbReference type="EMBL" id="APW59789.1"/>
    </source>
</evidence>
<evidence type="ECO:0000313" key="4">
    <source>
        <dbReference type="Proteomes" id="UP000186309"/>
    </source>
</evidence>
<evidence type="ECO:0000259" key="2">
    <source>
        <dbReference type="Pfam" id="PF07589"/>
    </source>
</evidence>
<dbReference type="EMBL" id="CP019082">
    <property type="protein sequence ID" value="APW59789.1"/>
    <property type="molecule type" value="Genomic_DNA"/>
</dbReference>
<dbReference type="RefSeq" id="WP_145951992.1">
    <property type="nucleotide sequence ID" value="NZ_CP019082.1"/>
</dbReference>
<gene>
    <name evidence="3" type="ORF">BSF38_01245</name>
</gene>
<dbReference type="OrthoDB" id="273064at2"/>
<dbReference type="STRING" id="1387353.BSF38_01245"/>
<evidence type="ECO:0000256" key="1">
    <source>
        <dbReference type="SAM" id="SignalP"/>
    </source>
</evidence>
<feature type="chain" id="PRO_5011984596" description="Ice-binding protein C-terminal domain-containing protein" evidence="1">
    <location>
        <begin position="24"/>
        <end position="376"/>
    </location>
</feature>
<feature type="domain" description="Ice-binding protein C-terminal" evidence="2">
    <location>
        <begin position="346"/>
        <end position="370"/>
    </location>
</feature>
<reference evidence="4" key="1">
    <citation type="submission" date="2016-12" db="EMBL/GenBank/DDBJ databases">
        <title>Comparative genomics of four Isosphaeraceae planctomycetes: a common pool of plasmids and glycoside hydrolase genes.</title>
        <authorList>
            <person name="Ivanova A."/>
        </authorList>
    </citation>
    <scope>NUCLEOTIDE SEQUENCE [LARGE SCALE GENOMIC DNA]</scope>
    <source>
        <strain evidence="4">PX4</strain>
    </source>
</reference>
<keyword evidence="4" id="KW-1185">Reference proteome</keyword>
<sequence>MPAIRTTAVGIVAWSVFATSATAAPLSWFGTQATLTAWYANHLNSAGNIYAPTTTVSNLPSDWYTNTTYQAPTATYAAPVATSSPIAPAPLAAQTVPAPTLTPVSTGSISSSASATTASLAPPVDAFINLGQGPYAEASTITTGSPQPWYTSPTATSVFGGTPTAAQQSSFASQVLSDIQHTFNISGMNISLTDDPNKPAVHMMSVVSGASYGPNPSAIGITDVGANGFGFIDKLNYATTPDQLAWAVAHNISHELMHALGVGTHPDTTGAYLDSAVATWSMLTDPNTKFSPAAVALMQSANNGAGIGSLGSELMKLANHPANCHCQFCQMMHGLGIDGAQILAAAVPEPSTIAVWIASGLGAGFMARRRVARKAA</sequence>
<accession>A0A1U7CLI7</accession>
<dbReference type="AlphaFoldDB" id="A0A1U7CLI7"/>
<proteinExistence type="predicted"/>
<dbReference type="InterPro" id="IPR013424">
    <property type="entry name" value="Ice-binding_C"/>
</dbReference>
<dbReference type="Proteomes" id="UP000186309">
    <property type="component" value="Chromosome"/>
</dbReference>
<protein>
    <recommendedName>
        <fullName evidence="2">Ice-binding protein C-terminal domain-containing protein</fullName>
    </recommendedName>
</protein>
<name>A0A1U7CLI7_9BACT</name>